<gene>
    <name evidence="11" type="primary">lolE</name>
    <name evidence="11" type="ORF">EH105704_01_01940</name>
</gene>
<name>H5UWA8_ATLHE</name>
<keyword evidence="7 8" id="KW-0472">Membrane</keyword>
<dbReference type="PANTHER" id="PTHR30489">
    <property type="entry name" value="LIPOPROTEIN-RELEASING SYSTEM TRANSMEMBRANE PROTEIN LOLE"/>
    <property type="match status" value="1"/>
</dbReference>
<dbReference type="EMBL" id="BAFF01000001">
    <property type="protein sequence ID" value="GAB50189.1"/>
    <property type="molecule type" value="Genomic_DNA"/>
</dbReference>
<dbReference type="NCBIfam" id="TIGR02212">
    <property type="entry name" value="lolCE"/>
    <property type="match status" value="1"/>
</dbReference>
<dbReference type="InterPro" id="IPR003838">
    <property type="entry name" value="ABC3_permease_C"/>
</dbReference>
<dbReference type="Pfam" id="PF02687">
    <property type="entry name" value="FtsX"/>
    <property type="match status" value="1"/>
</dbReference>
<keyword evidence="4" id="KW-1003">Cell membrane</keyword>
<dbReference type="RefSeq" id="WP_002433903.1">
    <property type="nucleotide sequence ID" value="NZ_BAFF01000001.1"/>
</dbReference>
<feature type="domain" description="ABC3 transporter permease C-terminal" evidence="9">
    <location>
        <begin position="274"/>
        <end position="407"/>
    </location>
</feature>
<dbReference type="Proteomes" id="UP000010297">
    <property type="component" value="Unassembled WGS sequence"/>
</dbReference>
<comment type="similarity">
    <text evidence="2">Belongs to the ABC-4 integral membrane protein family. LolC/E subfamily.</text>
</comment>
<keyword evidence="5 8" id="KW-0812">Transmembrane</keyword>
<proteinExistence type="inferred from homology"/>
<evidence type="ECO:0000256" key="6">
    <source>
        <dbReference type="ARBA" id="ARBA00022989"/>
    </source>
</evidence>
<feature type="transmembrane region" description="Helical" evidence="8">
    <location>
        <begin position="270"/>
        <end position="294"/>
    </location>
</feature>
<feature type="transmembrane region" description="Helical" evidence="8">
    <location>
        <begin position="314"/>
        <end position="341"/>
    </location>
</feature>
<dbReference type="Pfam" id="PF12704">
    <property type="entry name" value="MacB_PCD"/>
    <property type="match status" value="1"/>
</dbReference>
<comment type="subcellular location">
    <subcellularLocation>
        <location evidence="1">Cell membrane</location>
        <topology evidence="1">Multi-pass membrane protein</topology>
    </subcellularLocation>
</comment>
<feature type="transmembrane region" description="Helical" evidence="8">
    <location>
        <begin position="380"/>
        <end position="399"/>
    </location>
</feature>
<evidence type="ECO:0000313" key="12">
    <source>
        <dbReference type="Proteomes" id="UP000010297"/>
    </source>
</evidence>
<dbReference type="InterPro" id="IPR025857">
    <property type="entry name" value="MacB_PCD"/>
</dbReference>
<feature type="domain" description="MacB-like periplasmic core" evidence="10">
    <location>
        <begin position="27"/>
        <end position="239"/>
    </location>
</feature>
<organism evidence="11 12">
    <name type="scientific">Atlantibacter hermannii NBRC 105704</name>
    <dbReference type="NCBI Taxonomy" id="1115512"/>
    <lineage>
        <taxon>Bacteria</taxon>
        <taxon>Pseudomonadati</taxon>
        <taxon>Pseudomonadota</taxon>
        <taxon>Gammaproteobacteria</taxon>
        <taxon>Enterobacterales</taxon>
        <taxon>Enterobacteriaceae</taxon>
        <taxon>Atlantibacter</taxon>
    </lineage>
</organism>
<evidence type="ECO:0000256" key="5">
    <source>
        <dbReference type="ARBA" id="ARBA00022692"/>
    </source>
</evidence>
<keyword evidence="3" id="KW-0813">Transport</keyword>
<dbReference type="GO" id="GO:0044874">
    <property type="term" value="P:lipoprotein localization to outer membrane"/>
    <property type="evidence" value="ECO:0007669"/>
    <property type="project" value="InterPro"/>
</dbReference>
<reference evidence="11 12" key="1">
    <citation type="submission" date="2012-02" db="EMBL/GenBank/DDBJ databases">
        <title>Whole genome shotgun sequence of Escherichia hermannii NBRC 105704.</title>
        <authorList>
            <person name="Yoshida I."/>
            <person name="Hosoyama A."/>
            <person name="Tsuchikane K."/>
            <person name="Katsumata H."/>
            <person name="Yamazaki S."/>
            <person name="Fujita N."/>
        </authorList>
    </citation>
    <scope>NUCLEOTIDE SEQUENCE [LARGE SCALE GENOMIC DNA]</scope>
    <source>
        <strain evidence="11 12">NBRC 105704</strain>
    </source>
</reference>
<keyword evidence="6 8" id="KW-1133">Transmembrane helix</keyword>
<evidence type="ECO:0000259" key="9">
    <source>
        <dbReference type="Pfam" id="PF02687"/>
    </source>
</evidence>
<dbReference type="PANTHER" id="PTHR30489:SF0">
    <property type="entry name" value="LIPOPROTEIN-RELEASING SYSTEM TRANSMEMBRANE PROTEIN LOLE"/>
    <property type="match status" value="1"/>
</dbReference>
<evidence type="ECO:0000256" key="8">
    <source>
        <dbReference type="SAM" id="Phobius"/>
    </source>
</evidence>
<dbReference type="NCBIfam" id="NF008357">
    <property type="entry name" value="PRK11146.1"/>
    <property type="match status" value="1"/>
</dbReference>
<evidence type="ECO:0000256" key="2">
    <source>
        <dbReference type="ARBA" id="ARBA00005236"/>
    </source>
</evidence>
<feature type="transmembrane region" description="Helical" evidence="8">
    <location>
        <begin position="20"/>
        <end position="45"/>
    </location>
</feature>
<dbReference type="InterPro" id="IPR011926">
    <property type="entry name" value="LolE_gammaproteobact"/>
</dbReference>
<comment type="caution">
    <text evidence="11">The sequence shown here is derived from an EMBL/GenBank/DDBJ whole genome shotgun (WGS) entry which is preliminary data.</text>
</comment>
<dbReference type="eggNOG" id="COG4591">
    <property type="taxonomic scope" value="Bacteria"/>
</dbReference>
<evidence type="ECO:0000259" key="10">
    <source>
        <dbReference type="Pfam" id="PF12704"/>
    </source>
</evidence>
<evidence type="ECO:0000256" key="4">
    <source>
        <dbReference type="ARBA" id="ARBA00022475"/>
    </source>
</evidence>
<dbReference type="AlphaFoldDB" id="H5UWA8"/>
<keyword evidence="11" id="KW-0449">Lipoprotein</keyword>
<dbReference type="NCBIfam" id="TIGR02213">
    <property type="entry name" value="lolE_release"/>
    <property type="match status" value="1"/>
</dbReference>
<evidence type="ECO:0000256" key="1">
    <source>
        <dbReference type="ARBA" id="ARBA00004651"/>
    </source>
</evidence>
<evidence type="ECO:0000313" key="11">
    <source>
        <dbReference type="EMBL" id="GAB50189.1"/>
    </source>
</evidence>
<evidence type="ECO:0000256" key="3">
    <source>
        <dbReference type="ARBA" id="ARBA00022448"/>
    </source>
</evidence>
<dbReference type="InterPro" id="IPR051447">
    <property type="entry name" value="Lipoprotein-release_system"/>
</dbReference>
<keyword evidence="12" id="KW-1185">Reference proteome</keyword>
<dbReference type="GO" id="GO:0042953">
    <property type="term" value="P:lipoprotein transport"/>
    <property type="evidence" value="ECO:0007669"/>
    <property type="project" value="InterPro"/>
</dbReference>
<dbReference type="InterPro" id="IPR011925">
    <property type="entry name" value="LolCE_TM"/>
</dbReference>
<dbReference type="GO" id="GO:0098797">
    <property type="term" value="C:plasma membrane protein complex"/>
    <property type="evidence" value="ECO:0007669"/>
    <property type="project" value="TreeGrafter"/>
</dbReference>
<evidence type="ECO:0000256" key="7">
    <source>
        <dbReference type="ARBA" id="ARBA00023136"/>
    </source>
</evidence>
<sequence length="414" mass="45324">MASPLSLLIGLRFSRGRRRSGMVSLISVISTVGIALGVAVLIMGLSAMNGFERELNNRILAVVPHGEIEPVEQPWKGWPDVLTRVEKVPGIEAAAPYINFTGLIESGVNLRAIQVKGVDPQQEMRLSALPRFVQNNAWQNFKAGQQQIIIGKGVADALKVKQGDWISIMIPNSDGENKLLQPKRVRLQIAGILQLSGQLDHSLAMVPMQDAQQYLDMGDSVTGIAIKVNDVFNANKLVRDAGEVTNAYVYIKSWIGTYGYMYRDIQMIRAIMYLAMVLVIGVACFNIVSTLVMAVKDKSSDIAVLRTLGAKDGLIRAIFVWYGLLAGLVGSVSGVVVGVLASWQLTNIIAWIEKLIGHHFLSGDIYFIDFLPSELHAMDVVYVLITALVLSLVASWYPARRASRIDPARVLSGQ</sequence>
<accession>H5UWA8</accession>
<protein>
    <submittedName>
        <fullName evidence="11">Lipoprotein-releasing ABC transporter membrane protein LolE</fullName>
    </submittedName>
</protein>
<dbReference type="GeneID" id="92828826"/>